<dbReference type="EMBL" id="GBRH01264607">
    <property type="protein sequence ID" value="JAD33288.1"/>
    <property type="molecule type" value="Transcribed_RNA"/>
</dbReference>
<protein>
    <submittedName>
        <fullName evidence="1">Uncharacterized protein</fullName>
    </submittedName>
</protein>
<dbReference type="AlphaFoldDB" id="A0A0A8Z6J0"/>
<accession>A0A0A8Z6J0</accession>
<name>A0A0A8Z6J0_ARUDO</name>
<evidence type="ECO:0000313" key="1">
    <source>
        <dbReference type="EMBL" id="JAD33288.1"/>
    </source>
</evidence>
<reference evidence="1" key="1">
    <citation type="submission" date="2014-09" db="EMBL/GenBank/DDBJ databases">
        <authorList>
            <person name="Magalhaes I.L.F."/>
            <person name="Oliveira U."/>
            <person name="Santos F.R."/>
            <person name="Vidigal T.H.D.A."/>
            <person name="Brescovit A.D."/>
            <person name="Santos A.J."/>
        </authorList>
    </citation>
    <scope>NUCLEOTIDE SEQUENCE</scope>
    <source>
        <tissue evidence="1">Shoot tissue taken approximately 20 cm above the soil surface</tissue>
    </source>
</reference>
<sequence length="38" mass="4304">MLDLLRPHVFSMRLRIPMTKSTIADAKSLLSPELGHDL</sequence>
<proteinExistence type="predicted"/>
<reference evidence="1" key="2">
    <citation type="journal article" date="2015" name="Data Brief">
        <title>Shoot transcriptome of the giant reed, Arundo donax.</title>
        <authorList>
            <person name="Barrero R.A."/>
            <person name="Guerrero F.D."/>
            <person name="Moolhuijzen P."/>
            <person name="Goolsby J.A."/>
            <person name="Tidwell J."/>
            <person name="Bellgard S.E."/>
            <person name="Bellgard M.I."/>
        </authorList>
    </citation>
    <scope>NUCLEOTIDE SEQUENCE</scope>
    <source>
        <tissue evidence="1">Shoot tissue taken approximately 20 cm above the soil surface</tissue>
    </source>
</reference>
<organism evidence="1">
    <name type="scientific">Arundo donax</name>
    <name type="common">Giant reed</name>
    <name type="synonym">Donax arundinaceus</name>
    <dbReference type="NCBI Taxonomy" id="35708"/>
    <lineage>
        <taxon>Eukaryota</taxon>
        <taxon>Viridiplantae</taxon>
        <taxon>Streptophyta</taxon>
        <taxon>Embryophyta</taxon>
        <taxon>Tracheophyta</taxon>
        <taxon>Spermatophyta</taxon>
        <taxon>Magnoliopsida</taxon>
        <taxon>Liliopsida</taxon>
        <taxon>Poales</taxon>
        <taxon>Poaceae</taxon>
        <taxon>PACMAD clade</taxon>
        <taxon>Arundinoideae</taxon>
        <taxon>Arundineae</taxon>
        <taxon>Arundo</taxon>
    </lineage>
</organism>